<gene>
    <name evidence="1" type="ORF">MNBD_GAMMA06-437</name>
</gene>
<accession>A0A3B0WN90</accession>
<reference evidence="1" key="1">
    <citation type="submission" date="2018-06" db="EMBL/GenBank/DDBJ databases">
        <authorList>
            <person name="Zhirakovskaya E."/>
        </authorList>
    </citation>
    <scope>NUCLEOTIDE SEQUENCE</scope>
</reference>
<proteinExistence type="predicted"/>
<dbReference type="EMBL" id="UOFD01000018">
    <property type="protein sequence ID" value="VAW50819.1"/>
    <property type="molecule type" value="Genomic_DNA"/>
</dbReference>
<dbReference type="AlphaFoldDB" id="A0A3B0WN90"/>
<organism evidence="1">
    <name type="scientific">hydrothermal vent metagenome</name>
    <dbReference type="NCBI Taxonomy" id="652676"/>
    <lineage>
        <taxon>unclassified sequences</taxon>
        <taxon>metagenomes</taxon>
        <taxon>ecological metagenomes</taxon>
    </lineage>
</organism>
<sequence length="67" mass="7501">MRSYKQMGLVRKTCKIPVCKTPVLIKVILSEPVLNESVSVIGALVRHAGKAVYRYEGSRRNKVICNV</sequence>
<name>A0A3B0WN90_9ZZZZ</name>
<protein>
    <submittedName>
        <fullName evidence="1">Uncharacterized protein</fullName>
    </submittedName>
</protein>
<evidence type="ECO:0000313" key="1">
    <source>
        <dbReference type="EMBL" id="VAW50819.1"/>
    </source>
</evidence>